<evidence type="ECO:0000313" key="1">
    <source>
        <dbReference type="EMBL" id="GFH03011.1"/>
    </source>
</evidence>
<dbReference type="Proteomes" id="UP000465304">
    <property type="component" value="Unassembled WGS sequence"/>
</dbReference>
<comment type="caution">
    <text evidence="1">The sequence shown here is derived from an EMBL/GenBank/DDBJ whole genome shotgun (WGS) entry which is preliminary data.</text>
</comment>
<evidence type="ECO:0008006" key="3">
    <source>
        <dbReference type="Google" id="ProtNLM"/>
    </source>
</evidence>
<dbReference type="EMBL" id="BLLB01000002">
    <property type="protein sequence ID" value="GFH03011.1"/>
    <property type="molecule type" value="Genomic_DNA"/>
</dbReference>
<protein>
    <recommendedName>
        <fullName evidence="3">ATPase</fullName>
    </recommendedName>
</protein>
<organism evidence="1 2">
    <name type="scientific">Mycolicibacterium hippocampi</name>
    <dbReference type="NCBI Taxonomy" id="659824"/>
    <lineage>
        <taxon>Bacteria</taxon>
        <taxon>Bacillati</taxon>
        <taxon>Actinomycetota</taxon>
        <taxon>Actinomycetes</taxon>
        <taxon>Mycobacteriales</taxon>
        <taxon>Mycobacteriaceae</taxon>
        <taxon>Mycolicibacterium</taxon>
    </lineage>
</organism>
<keyword evidence="2" id="KW-1185">Reference proteome</keyword>
<accession>A0A7I9ZPM1</accession>
<reference evidence="1 2" key="1">
    <citation type="journal article" date="2019" name="Emerg. Microbes Infect.">
        <title>Comprehensive subspecies identification of 175 nontuberculous mycobacteria species based on 7547 genomic profiles.</title>
        <authorList>
            <person name="Matsumoto Y."/>
            <person name="Kinjo T."/>
            <person name="Motooka D."/>
            <person name="Nabeya D."/>
            <person name="Jung N."/>
            <person name="Uechi K."/>
            <person name="Horii T."/>
            <person name="Iida T."/>
            <person name="Fujita J."/>
            <person name="Nakamura S."/>
        </authorList>
    </citation>
    <scope>NUCLEOTIDE SEQUENCE [LARGE SCALE GENOMIC DNA]</scope>
    <source>
        <strain evidence="1 2">JCM 30996</strain>
    </source>
</reference>
<proteinExistence type="predicted"/>
<name>A0A7I9ZPM1_9MYCO</name>
<sequence length="132" mass="14190">MARVILADMADKGGRPAVRTGGERIRKLAQAALNADVTVEQVDTILEGLAETLEDLNKSTGNLDATLERFNDTISRINELAPRLNAVVDRMEGIVVRVERIVGIGESVIFPLAATEQAVRGAVNKVRRSAGL</sequence>
<evidence type="ECO:0000313" key="2">
    <source>
        <dbReference type="Proteomes" id="UP000465304"/>
    </source>
</evidence>
<dbReference type="AlphaFoldDB" id="A0A7I9ZPM1"/>
<gene>
    <name evidence="1" type="ORF">MHIP_34940</name>
</gene>